<dbReference type="EMBL" id="GECU01008667">
    <property type="protein sequence ID" value="JAS99039.1"/>
    <property type="molecule type" value="Transcribed_RNA"/>
</dbReference>
<feature type="non-terminal residue" evidence="3">
    <location>
        <position position="350"/>
    </location>
</feature>
<feature type="region of interest" description="Disordered" evidence="1">
    <location>
        <begin position="265"/>
        <end position="296"/>
    </location>
</feature>
<sequence>GVVCCLFLICLLSDVRLCEIIKFIYVFVSFRMSSNKKRIKGLNNKKSVIKIYDDKLSQELADIIQEITHTGEKTLPPTDLKKLKTICKQSDKYVKEAYDLLTKHLEEKHAEVRLSAFQICDEIFRRSHCFRDQLILNLETVVKLTAGKDLPPPVHVAQQLKRFALTTIHEWNTIYGKQYKKLAIGFNYLCQVEKIDFTALNLLDTATSAKQQELKRRQEAINRERIKKVLVEFKEKEADIIATLTSLSNSINLLLPHPDDFFITDNDDRNDAEPLPTTSHGESQTGGGDSDDNSQDVSFREVGMINTKHSIQLHLMPCSEACVVETPENAIIIENAQEYARLISTKYLPS</sequence>
<feature type="chain" id="PRO_5008585820" description="UV-stimulated scaffold protein A" evidence="2">
    <location>
        <begin position="21"/>
        <end position="350"/>
    </location>
</feature>
<evidence type="ECO:0008006" key="4">
    <source>
        <dbReference type="Google" id="ProtNLM"/>
    </source>
</evidence>
<dbReference type="AlphaFoldDB" id="A0A1B6JIT2"/>
<protein>
    <recommendedName>
        <fullName evidence="4">UV-stimulated scaffold protein A</fullName>
    </recommendedName>
</protein>
<proteinExistence type="predicted"/>
<dbReference type="PANTHER" id="PTHR28670:SF1">
    <property type="entry name" value="UV-STIMULATED SCAFFOLD PROTEIN A"/>
    <property type="match status" value="1"/>
</dbReference>
<dbReference type="PANTHER" id="PTHR28670">
    <property type="entry name" value="UV-STIMULATED SCAFFOLD PROTEIN A"/>
    <property type="match status" value="1"/>
</dbReference>
<dbReference type="Pfam" id="PF20867">
    <property type="entry name" value="UVSSA_N"/>
    <property type="match status" value="1"/>
</dbReference>
<name>A0A1B6JIT2_9HEMI</name>
<evidence type="ECO:0000256" key="2">
    <source>
        <dbReference type="SAM" id="SignalP"/>
    </source>
</evidence>
<dbReference type="InterPro" id="IPR049408">
    <property type="entry name" value="UVSSA_N_a-solenoid_rpt"/>
</dbReference>
<reference evidence="3" key="1">
    <citation type="submission" date="2015-11" db="EMBL/GenBank/DDBJ databases">
        <title>De novo transcriptome assembly of four potential Pierce s Disease insect vectors from Arizona vineyards.</title>
        <authorList>
            <person name="Tassone E.E."/>
        </authorList>
    </citation>
    <scope>NUCLEOTIDE SEQUENCE</scope>
</reference>
<dbReference type="GO" id="GO:0005694">
    <property type="term" value="C:chromosome"/>
    <property type="evidence" value="ECO:0007669"/>
    <property type="project" value="TreeGrafter"/>
</dbReference>
<organism evidence="3">
    <name type="scientific">Homalodisca liturata</name>
    <dbReference type="NCBI Taxonomy" id="320908"/>
    <lineage>
        <taxon>Eukaryota</taxon>
        <taxon>Metazoa</taxon>
        <taxon>Ecdysozoa</taxon>
        <taxon>Arthropoda</taxon>
        <taxon>Hexapoda</taxon>
        <taxon>Insecta</taxon>
        <taxon>Pterygota</taxon>
        <taxon>Neoptera</taxon>
        <taxon>Paraneoptera</taxon>
        <taxon>Hemiptera</taxon>
        <taxon>Auchenorrhyncha</taxon>
        <taxon>Membracoidea</taxon>
        <taxon>Cicadellidae</taxon>
        <taxon>Cicadellinae</taxon>
        <taxon>Proconiini</taxon>
        <taxon>Homalodisca</taxon>
    </lineage>
</organism>
<feature type="non-terminal residue" evidence="3">
    <location>
        <position position="1"/>
    </location>
</feature>
<keyword evidence="2" id="KW-0732">Signal</keyword>
<dbReference type="GO" id="GO:0000993">
    <property type="term" value="F:RNA polymerase II complex binding"/>
    <property type="evidence" value="ECO:0007669"/>
    <property type="project" value="TreeGrafter"/>
</dbReference>
<evidence type="ECO:0000256" key="1">
    <source>
        <dbReference type="SAM" id="MobiDB-lite"/>
    </source>
</evidence>
<feature type="signal peptide" evidence="2">
    <location>
        <begin position="1"/>
        <end position="20"/>
    </location>
</feature>
<evidence type="ECO:0000313" key="3">
    <source>
        <dbReference type="EMBL" id="JAS99039.1"/>
    </source>
</evidence>
<dbReference type="GO" id="GO:0006283">
    <property type="term" value="P:transcription-coupled nucleotide-excision repair"/>
    <property type="evidence" value="ECO:0007669"/>
    <property type="project" value="TreeGrafter"/>
</dbReference>
<gene>
    <name evidence="3" type="ORF">g.49710</name>
</gene>
<accession>A0A1B6JIT2</accession>
<dbReference type="InterPro" id="IPR018610">
    <property type="entry name" value="UVSSA"/>
</dbReference>
<dbReference type="GO" id="GO:0009411">
    <property type="term" value="P:response to UV"/>
    <property type="evidence" value="ECO:0007669"/>
    <property type="project" value="InterPro"/>
</dbReference>